<dbReference type="InterPro" id="IPR003370">
    <property type="entry name" value="Chromate_transpt"/>
</dbReference>
<dbReference type="InterPro" id="IPR014047">
    <property type="entry name" value="Chr_Tranpt_l_chain"/>
</dbReference>
<keyword evidence="6 7" id="KW-0472">Membrane</keyword>
<evidence type="ECO:0000256" key="5">
    <source>
        <dbReference type="ARBA" id="ARBA00022989"/>
    </source>
</evidence>
<keyword evidence="9" id="KW-1185">Reference proteome</keyword>
<feature type="transmembrane region" description="Helical" evidence="7">
    <location>
        <begin position="115"/>
        <end position="136"/>
    </location>
</feature>
<dbReference type="NCBIfam" id="TIGR00937">
    <property type="entry name" value="2A51"/>
    <property type="match status" value="1"/>
</dbReference>
<gene>
    <name evidence="8" type="primary">chrA</name>
    <name evidence="8" type="ORF">V6575_05090</name>
</gene>
<name>A0ABU8TH20_9HYPH</name>
<evidence type="ECO:0000256" key="2">
    <source>
        <dbReference type="ARBA" id="ARBA00005262"/>
    </source>
</evidence>
<feature type="transmembrane region" description="Helical" evidence="7">
    <location>
        <begin position="341"/>
        <end position="369"/>
    </location>
</feature>
<comment type="caution">
    <text evidence="8">The sequence shown here is derived from an EMBL/GenBank/DDBJ whole genome shotgun (WGS) entry which is preliminary data.</text>
</comment>
<feature type="transmembrane region" description="Helical" evidence="7">
    <location>
        <begin position="389"/>
        <end position="407"/>
    </location>
</feature>
<organism evidence="8 9">
    <name type="scientific">Roseibium algae</name>
    <dbReference type="NCBI Taxonomy" id="3123038"/>
    <lineage>
        <taxon>Bacteria</taxon>
        <taxon>Pseudomonadati</taxon>
        <taxon>Pseudomonadota</taxon>
        <taxon>Alphaproteobacteria</taxon>
        <taxon>Hyphomicrobiales</taxon>
        <taxon>Stappiaceae</taxon>
        <taxon>Roseibium</taxon>
    </lineage>
</organism>
<feature type="transmembrane region" description="Helical" evidence="7">
    <location>
        <begin position="199"/>
        <end position="221"/>
    </location>
</feature>
<evidence type="ECO:0000313" key="8">
    <source>
        <dbReference type="EMBL" id="MEJ8473453.1"/>
    </source>
</evidence>
<evidence type="ECO:0000256" key="6">
    <source>
        <dbReference type="ARBA" id="ARBA00023136"/>
    </source>
</evidence>
<keyword evidence="3" id="KW-1003">Cell membrane</keyword>
<evidence type="ECO:0000313" key="9">
    <source>
        <dbReference type="Proteomes" id="UP001385499"/>
    </source>
</evidence>
<keyword evidence="5 7" id="KW-1133">Transmembrane helix</keyword>
<proteinExistence type="inferred from homology"/>
<dbReference type="PIRSF" id="PIRSF004810">
    <property type="entry name" value="ChrA"/>
    <property type="match status" value="1"/>
</dbReference>
<feature type="transmembrane region" description="Helical" evidence="7">
    <location>
        <begin position="148"/>
        <end position="179"/>
    </location>
</feature>
<dbReference type="PANTHER" id="PTHR33567">
    <property type="entry name" value="CHROMATE ION TRANSPORTER (EUROFUNG)"/>
    <property type="match status" value="1"/>
</dbReference>
<evidence type="ECO:0000256" key="3">
    <source>
        <dbReference type="ARBA" id="ARBA00022475"/>
    </source>
</evidence>
<keyword evidence="4 7" id="KW-0812">Transmembrane</keyword>
<dbReference type="PANTHER" id="PTHR33567:SF3">
    <property type="entry name" value="CHROMATE ION TRANSPORTER (EUROFUNG)"/>
    <property type="match status" value="1"/>
</dbReference>
<evidence type="ECO:0000256" key="7">
    <source>
        <dbReference type="SAM" id="Phobius"/>
    </source>
</evidence>
<dbReference type="Pfam" id="PF02417">
    <property type="entry name" value="Chromate_transp"/>
    <property type="match status" value="2"/>
</dbReference>
<feature type="transmembrane region" description="Helical" evidence="7">
    <location>
        <begin position="18"/>
        <end position="36"/>
    </location>
</feature>
<comment type="subcellular location">
    <subcellularLocation>
        <location evidence="1">Cell membrane</location>
        <topology evidence="1">Multi-pass membrane protein</topology>
    </subcellularLocation>
</comment>
<dbReference type="Proteomes" id="UP001385499">
    <property type="component" value="Unassembled WGS sequence"/>
</dbReference>
<evidence type="ECO:0000256" key="4">
    <source>
        <dbReference type="ARBA" id="ARBA00022692"/>
    </source>
</evidence>
<dbReference type="RefSeq" id="WP_340273033.1">
    <property type="nucleotide sequence ID" value="NZ_JBAKIA010000002.1"/>
</dbReference>
<protein>
    <submittedName>
        <fullName evidence="8">Chromate efflux transporter</fullName>
    </submittedName>
</protein>
<feature type="transmembrane region" description="Helical" evidence="7">
    <location>
        <begin position="79"/>
        <end position="103"/>
    </location>
</feature>
<dbReference type="EMBL" id="JBAKIA010000002">
    <property type="protein sequence ID" value="MEJ8473453.1"/>
    <property type="molecule type" value="Genomic_DNA"/>
</dbReference>
<feature type="transmembrane region" description="Helical" evidence="7">
    <location>
        <begin position="300"/>
        <end position="329"/>
    </location>
</feature>
<feature type="transmembrane region" description="Helical" evidence="7">
    <location>
        <begin position="233"/>
        <end position="253"/>
    </location>
</feature>
<reference evidence="8 9" key="1">
    <citation type="submission" date="2024-02" db="EMBL/GenBank/DDBJ databases">
        <title>Roseibium algae sp. nov., isolated from marine alga (Grateloupia sp.), showing potential in myo-inositol conversion.</title>
        <authorList>
            <person name="Wang Y."/>
        </authorList>
    </citation>
    <scope>NUCLEOTIDE SEQUENCE [LARGE SCALE GENOMIC DNA]</scope>
    <source>
        <strain evidence="8 9">H3510</strain>
    </source>
</reference>
<evidence type="ECO:0000256" key="1">
    <source>
        <dbReference type="ARBA" id="ARBA00004651"/>
    </source>
</evidence>
<sequence>MTSQEPITSPTLKDASKAWLQIGLMSFGGPAAQIALMHKILVDERKWLSEKTYLNALSFCMLLPGPEAMQLATWSGWRLHGVLGGLMAGFSFILPGAIVVLLLAGIYAEFGATELVQALFLGIKAAVVIIVIEALLRISKRALKRKAYWALAGLAFAAIFFFDVPFPAIIAVAALYGYFISQREPAAVSAPPPAILRRTAITVAVWLAIWLLPLALLWLALGRDSLLVEVGVLFSKLAVVTFGGAYAVLAYLGQEVAVSRSWLSANEMIDALGLAETTPGPLILVTEFVAYLAGNKAGGIWLGIAAVGVGLWTTFAPCFLWVFAGAPFIDRLDSAPKLRGALAAITAAVVGVILNLGVWFALHTLFGSVSLQTMGPLSLWTPDLGTFDWRAAVLTLFAGLLLLRFHLGLGKALVIMAASGWVISQL</sequence>
<comment type="similarity">
    <text evidence="2">Belongs to the chromate ion transporter (CHR) (TC 2.A.51) family.</text>
</comment>
<accession>A0ABU8TH20</accession>